<dbReference type="EnsemblPlants" id="AVESA.00010b.r2.7DG1346370.1">
    <property type="protein sequence ID" value="AVESA.00010b.r2.7DG1346370.1.CDS.1"/>
    <property type="gene ID" value="AVESA.00010b.r2.7DG1346370"/>
</dbReference>
<accession>A0ACD6AE71</accession>
<dbReference type="Proteomes" id="UP001732700">
    <property type="component" value="Chromosome 7D"/>
</dbReference>
<reference evidence="1" key="1">
    <citation type="submission" date="2021-05" db="EMBL/GenBank/DDBJ databases">
        <authorList>
            <person name="Scholz U."/>
            <person name="Mascher M."/>
            <person name="Fiebig A."/>
        </authorList>
    </citation>
    <scope>NUCLEOTIDE SEQUENCE [LARGE SCALE GENOMIC DNA]</scope>
</reference>
<proteinExistence type="predicted"/>
<keyword evidence="2" id="KW-1185">Reference proteome</keyword>
<name>A0ACD6AE71_AVESA</name>
<protein>
    <submittedName>
        <fullName evidence="1">Uncharacterized protein</fullName>
    </submittedName>
</protein>
<organism evidence="1 2">
    <name type="scientific">Avena sativa</name>
    <name type="common">Oat</name>
    <dbReference type="NCBI Taxonomy" id="4498"/>
    <lineage>
        <taxon>Eukaryota</taxon>
        <taxon>Viridiplantae</taxon>
        <taxon>Streptophyta</taxon>
        <taxon>Embryophyta</taxon>
        <taxon>Tracheophyta</taxon>
        <taxon>Spermatophyta</taxon>
        <taxon>Magnoliopsida</taxon>
        <taxon>Liliopsida</taxon>
        <taxon>Poales</taxon>
        <taxon>Poaceae</taxon>
        <taxon>BOP clade</taxon>
        <taxon>Pooideae</taxon>
        <taxon>Poodae</taxon>
        <taxon>Poeae</taxon>
        <taxon>Poeae Chloroplast Group 1 (Aveneae type)</taxon>
        <taxon>Aveninae</taxon>
        <taxon>Avena</taxon>
    </lineage>
</organism>
<sequence>MPSSTKGVTHLGRQQKQDSPQIPTQPRPTTTTTTKNTATPPSTKSGIVGFHIYQLPSNLRGWADDDRDLKAPLRHLGLLDVARLKVPTGVPRPSLVSQLVSSYDPKKRSGYVDGTRVNVDRESFLRAVSLQPTAERRDLPPNVPRSTVTRAAERFISMCLGVQRRDTLLPILSAAMQVVEAGSAHTVDWGKLMWDLVENEILELPKRGDKISYFGVYLQRLIWVQQPHLFKCYEMAEAASVKSGIRVGMKAKPMEAQSSQLGIMLNDDAGLDKSDSESFSSTLNDGKVLTDGHNDHMEAHQRFQQGKRQKMARNDNGCGVATRSAIVIADSSHDIVEIERELKHATSEELREAETFTQVVKLLQEKLSPETIMHMFE</sequence>
<evidence type="ECO:0000313" key="2">
    <source>
        <dbReference type="Proteomes" id="UP001732700"/>
    </source>
</evidence>
<evidence type="ECO:0000313" key="1">
    <source>
        <dbReference type="EnsemblPlants" id="AVESA.00010b.r2.7DG1346370.1.CDS.1"/>
    </source>
</evidence>
<reference evidence="1" key="2">
    <citation type="submission" date="2025-09" db="UniProtKB">
        <authorList>
            <consortium name="EnsemblPlants"/>
        </authorList>
    </citation>
    <scope>IDENTIFICATION</scope>
</reference>